<gene>
    <name evidence="1" type="ORF">GJU39_05500</name>
</gene>
<proteinExistence type="predicted"/>
<evidence type="ECO:0000313" key="2">
    <source>
        <dbReference type="Proteomes" id="UP000487757"/>
    </source>
</evidence>
<sequence>MVKILKSKYPDLRINDSGQHIIRCTQTTGLLTWGKQINVIFDNDRMFLNLTTLGRYQIRSPFHAIFNAIQLRKIKKEFQNLSR</sequence>
<reference evidence="1 2" key="1">
    <citation type="submission" date="2019-11" db="EMBL/GenBank/DDBJ databases">
        <title>Pedobacter petrophilus genome.</title>
        <authorList>
            <person name="Feldbauer M.J."/>
            <person name="Newman J.D."/>
        </authorList>
    </citation>
    <scope>NUCLEOTIDE SEQUENCE [LARGE SCALE GENOMIC DNA]</scope>
    <source>
        <strain evidence="1 2">LMG 29686</strain>
    </source>
</reference>
<name>A0A7K0FX38_9SPHI</name>
<dbReference type="RefSeq" id="WP_154279699.1">
    <property type="nucleotide sequence ID" value="NZ_JBHUJQ010000001.1"/>
</dbReference>
<dbReference type="Proteomes" id="UP000487757">
    <property type="component" value="Unassembled WGS sequence"/>
</dbReference>
<protein>
    <submittedName>
        <fullName evidence="1">Uncharacterized protein</fullName>
    </submittedName>
</protein>
<organism evidence="1 2">
    <name type="scientific">Pedobacter petrophilus</name>
    <dbReference type="NCBI Taxonomy" id="1908241"/>
    <lineage>
        <taxon>Bacteria</taxon>
        <taxon>Pseudomonadati</taxon>
        <taxon>Bacteroidota</taxon>
        <taxon>Sphingobacteriia</taxon>
        <taxon>Sphingobacteriales</taxon>
        <taxon>Sphingobacteriaceae</taxon>
        <taxon>Pedobacter</taxon>
    </lineage>
</organism>
<dbReference type="EMBL" id="WKKH01000006">
    <property type="protein sequence ID" value="MRX75539.1"/>
    <property type="molecule type" value="Genomic_DNA"/>
</dbReference>
<dbReference type="OrthoDB" id="771482at2"/>
<keyword evidence="2" id="KW-1185">Reference proteome</keyword>
<accession>A0A7K0FX38</accession>
<dbReference type="AlphaFoldDB" id="A0A7K0FX38"/>
<comment type="caution">
    <text evidence="1">The sequence shown here is derived from an EMBL/GenBank/DDBJ whole genome shotgun (WGS) entry which is preliminary data.</text>
</comment>
<evidence type="ECO:0000313" key="1">
    <source>
        <dbReference type="EMBL" id="MRX75539.1"/>
    </source>
</evidence>